<evidence type="ECO:0000259" key="1">
    <source>
        <dbReference type="Pfam" id="PF03205"/>
    </source>
</evidence>
<dbReference type="RefSeq" id="WP_074954361.1">
    <property type="nucleotide sequence ID" value="NZ_FPBV01000016.1"/>
</dbReference>
<organism evidence="2 3">
    <name type="scientific">Alicyclobacillus macrosporangiidus</name>
    <dbReference type="NCBI Taxonomy" id="392015"/>
    <lineage>
        <taxon>Bacteria</taxon>
        <taxon>Bacillati</taxon>
        <taxon>Bacillota</taxon>
        <taxon>Bacilli</taxon>
        <taxon>Bacillales</taxon>
        <taxon>Alicyclobacillaceae</taxon>
        <taxon>Alicyclobacillus</taxon>
    </lineage>
</organism>
<feature type="domain" description="Molybdopterin-guanine dinucleotide biosynthesis protein B (MobB)" evidence="1">
    <location>
        <begin position="8"/>
        <end position="132"/>
    </location>
</feature>
<sequence>MRETGPRVISVVGRQNSGKTRLVRRMIAHWHREGLRVAAIKHDAHADGGDDWEKPGSDTALFAQAGAVATVVAGGGQSLWRWCEDPAADDAMALVARMSRWSRERGGIDLIVVEGFKHSLLPKVAVLRTPDDLAWLRDARLPALEAVVGPRRAAWLAGAEWPVYDEDDIPGLCREVWMQFALPAGDPGGVGG</sequence>
<name>A0A1I7KKA0_9BACL</name>
<dbReference type="PANTHER" id="PTHR40072">
    <property type="entry name" value="MOLYBDOPTERIN-GUANINE DINUCLEOTIDE BIOSYNTHESIS ADAPTER PROTEIN-RELATED"/>
    <property type="match status" value="1"/>
</dbReference>
<dbReference type="GO" id="GO:0006777">
    <property type="term" value="P:Mo-molybdopterin cofactor biosynthetic process"/>
    <property type="evidence" value="ECO:0007669"/>
    <property type="project" value="InterPro"/>
</dbReference>
<evidence type="ECO:0000313" key="3">
    <source>
        <dbReference type="Proteomes" id="UP000183508"/>
    </source>
</evidence>
<dbReference type="EMBL" id="FPBV01000016">
    <property type="protein sequence ID" value="SFU97841.1"/>
    <property type="molecule type" value="Genomic_DNA"/>
</dbReference>
<dbReference type="InterPro" id="IPR052539">
    <property type="entry name" value="MGD_biosynthesis_adapter"/>
</dbReference>
<dbReference type="eggNOG" id="COG1763">
    <property type="taxonomic scope" value="Bacteria"/>
</dbReference>
<protein>
    <submittedName>
        <fullName evidence="2">Molybdopterin-guanine dinucleotide biosynthesis protein B</fullName>
    </submittedName>
</protein>
<keyword evidence="3" id="KW-1185">Reference proteome</keyword>
<reference evidence="3" key="1">
    <citation type="submission" date="2016-10" db="EMBL/GenBank/DDBJ databases">
        <authorList>
            <person name="Varghese N."/>
        </authorList>
    </citation>
    <scope>NUCLEOTIDE SEQUENCE [LARGE SCALE GENOMIC DNA]</scope>
    <source>
        <strain evidence="3">DSM 17980</strain>
    </source>
</reference>
<proteinExistence type="predicted"/>
<dbReference type="OrthoDB" id="9786803at2"/>
<dbReference type="NCBIfam" id="TIGR00176">
    <property type="entry name" value="mobB"/>
    <property type="match status" value="1"/>
</dbReference>
<accession>A0A1I7KKA0</accession>
<dbReference type="InterPro" id="IPR027417">
    <property type="entry name" value="P-loop_NTPase"/>
</dbReference>
<dbReference type="STRING" id="392015.SAMN05421543_11688"/>
<evidence type="ECO:0000313" key="2">
    <source>
        <dbReference type="EMBL" id="SFU97841.1"/>
    </source>
</evidence>
<dbReference type="InterPro" id="IPR004435">
    <property type="entry name" value="MobB_dom"/>
</dbReference>
<dbReference type="AlphaFoldDB" id="A0A1I7KKA0"/>
<dbReference type="SUPFAM" id="SSF52540">
    <property type="entry name" value="P-loop containing nucleoside triphosphate hydrolases"/>
    <property type="match status" value="1"/>
</dbReference>
<dbReference type="Pfam" id="PF03205">
    <property type="entry name" value="MobB"/>
    <property type="match status" value="1"/>
</dbReference>
<dbReference type="PANTHER" id="PTHR40072:SF1">
    <property type="entry name" value="MOLYBDOPTERIN-GUANINE DINUCLEOTIDE BIOSYNTHESIS ADAPTER PROTEIN"/>
    <property type="match status" value="1"/>
</dbReference>
<dbReference type="Proteomes" id="UP000183508">
    <property type="component" value="Unassembled WGS sequence"/>
</dbReference>
<dbReference type="GO" id="GO:0005525">
    <property type="term" value="F:GTP binding"/>
    <property type="evidence" value="ECO:0007669"/>
    <property type="project" value="InterPro"/>
</dbReference>
<dbReference type="Gene3D" id="3.40.50.300">
    <property type="entry name" value="P-loop containing nucleotide triphosphate hydrolases"/>
    <property type="match status" value="1"/>
</dbReference>
<gene>
    <name evidence="2" type="ORF">SAMN05421543_11688</name>
</gene>